<keyword evidence="2" id="KW-0813">Transport</keyword>
<name>A0A1Y2D2A7_9FUNG</name>
<feature type="transmembrane region" description="Helical" evidence="7">
    <location>
        <begin position="98"/>
        <end position="117"/>
    </location>
</feature>
<dbReference type="CDD" id="cd17502">
    <property type="entry name" value="MFS_Azr1_MDR_like"/>
    <property type="match status" value="1"/>
</dbReference>
<evidence type="ECO:0000256" key="5">
    <source>
        <dbReference type="ARBA" id="ARBA00022989"/>
    </source>
</evidence>
<feature type="transmembrane region" description="Helical" evidence="7">
    <location>
        <begin position="217"/>
        <end position="237"/>
    </location>
</feature>
<dbReference type="PANTHER" id="PTHR23501">
    <property type="entry name" value="MAJOR FACILITATOR SUPERFAMILY"/>
    <property type="match status" value="1"/>
</dbReference>
<evidence type="ECO:0000259" key="8">
    <source>
        <dbReference type="PROSITE" id="PS50850"/>
    </source>
</evidence>
<evidence type="ECO:0000256" key="7">
    <source>
        <dbReference type="SAM" id="Phobius"/>
    </source>
</evidence>
<dbReference type="PANTHER" id="PTHR23501:SF198">
    <property type="entry name" value="AZOLE RESISTANCE PROTEIN 1-RELATED"/>
    <property type="match status" value="1"/>
</dbReference>
<feature type="non-terminal residue" evidence="9">
    <location>
        <position position="1"/>
    </location>
</feature>
<sequence length="495" mass="53393">MTSQTLEPIEFIIAKDSPRIFSASDYASNPVDIARPSILTITDETSITLRKQQHPLSNLQFFLVFVGLSLSVFIASLDMTIVSVALQTIASEFNSLDQINWIGTAYFLTSTAFIPIYGQLSDVFGRKYVFLLAITVFEVGSLLCALSTSMVMLITSRGIAGLGGSGIFSLTMIIIGDLTSERDRGKYLGLIGSTYGLASIVGPLMGGAFVDHIGWRWVFWINLPIGAVTVLAVLFFLRLNKTNAGSTLEAFKKIDWLGAFLCNPLLPLLSSRTNMQRNIHHISFVGAAFFILVFYVPFASATDAGIHTLPLMLGMVVSSIAHFYPYLPLGAILTAIGSGLLTQMDESAPLYKQVLFLLIPGIGVGLGFQMTMVSAQVSVPPNLGLAVGVAICSALFNHNLPINIDNAVTSYNTTIALVDPKTPPGIVYKDPSVLHDARYLVDGSVLQAALVHGYLQTLSVLFWLPVGFAGAWIVSSFFVKKERIKAGTEITMGAA</sequence>
<evidence type="ECO:0000256" key="3">
    <source>
        <dbReference type="ARBA" id="ARBA00022475"/>
    </source>
</evidence>
<feature type="transmembrane region" description="Helical" evidence="7">
    <location>
        <begin position="354"/>
        <end position="375"/>
    </location>
</feature>
<dbReference type="FunFam" id="1.20.1720.10:FF:000004">
    <property type="entry name" value="EmrB/QacA family drug resistance transporter"/>
    <property type="match status" value="1"/>
</dbReference>
<evidence type="ECO:0000256" key="4">
    <source>
        <dbReference type="ARBA" id="ARBA00022692"/>
    </source>
</evidence>
<evidence type="ECO:0000313" key="9">
    <source>
        <dbReference type="EMBL" id="ORY52705.1"/>
    </source>
</evidence>
<feature type="transmembrane region" description="Helical" evidence="7">
    <location>
        <begin position="460"/>
        <end position="479"/>
    </location>
</feature>
<dbReference type="SUPFAM" id="SSF103473">
    <property type="entry name" value="MFS general substrate transporter"/>
    <property type="match status" value="1"/>
</dbReference>
<keyword evidence="3" id="KW-1003">Cell membrane</keyword>
<accession>A0A1Y2D2A7</accession>
<dbReference type="Proteomes" id="UP000193642">
    <property type="component" value="Unassembled WGS sequence"/>
</dbReference>
<dbReference type="InterPro" id="IPR011701">
    <property type="entry name" value="MFS"/>
</dbReference>
<dbReference type="Gene3D" id="1.20.1250.20">
    <property type="entry name" value="MFS general substrate transporter like domains"/>
    <property type="match status" value="1"/>
</dbReference>
<feature type="transmembrane region" description="Helical" evidence="7">
    <location>
        <begin position="321"/>
        <end position="342"/>
    </location>
</feature>
<feature type="transmembrane region" description="Helical" evidence="7">
    <location>
        <begin position="61"/>
        <end position="86"/>
    </location>
</feature>
<dbReference type="GO" id="GO:0022857">
    <property type="term" value="F:transmembrane transporter activity"/>
    <property type="evidence" value="ECO:0007669"/>
    <property type="project" value="InterPro"/>
</dbReference>
<evidence type="ECO:0000313" key="10">
    <source>
        <dbReference type="Proteomes" id="UP000193642"/>
    </source>
</evidence>
<dbReference type="Pfam" id="PF07690">
    <property type="entry name" value="MFS_1"/>
    <property type="match status" value="1"/>
</dbReference>
<reference evidence="9 10" key="1">
    <citation type="submission" date="2016-07" db="EMBL/GenBank/DDBJ databases">
        <title>Pervasive Adenine N6-methylation of Active Genes in Fungi.</title>
        <authorList>
            <consortium name="DOE Joint Genome Institute"/>
            <person name="Mondo S.J."/>
            <person name="Dannebaum R.O."/>
            <person name="Kuo R.C."/>
            <person name="Labutti K."/>
            <person name="Haridas S."/>
            <person name="Kuo A."/>
            <person name="Salamov A."/>
            <person name="Ahrendt S.R."/>
            <person name="Lipzen A."/>
            <person name="Sullivan W."/>
            <person name="Andreopoulos W.B."/>
            <person name="Clum A."/>
            <person name="Lindquist E."/>
            <person name="Daum C."/>
            <person name="Ramamoorthy G.K."/>
            <person name="Gryganskyi A."/>
            <person name="Culley D."/>
            <person name="Magnuson J.K."/>
            <person name="James T.Y."/>
            <person name="O'Malley M.A."/>
            <person name="Stajich J.E."/>
            <person name="Spatafora J.W."/>
            <person name="Visel A."/>
            <person name="Grigoriev I.V."/>
        </authorList>
    </citation>
    <scope>NUCLEOTIDE SEQUENCE [LARGE SCALE GENOMIC DNA]</scope>
    <source>
        <strain evidence="9 10">JEL800</strain>
    </source>
</reference>
<dbReference type="InterPro" id="IPR020846">
    <property type="entry name" value="MFS_dom"/>
</dbReference>
<dbReference type="InterPro" id="IPR036259">
    <property type="entry name" value="MFS_trans_sf"/>
</dbReference>
<evidence type="ECO:0000256" key="1">
    <source>
        <dbReference type="ARBA" id="ARBA00004651"/>
    </source>
</evidence>
<feature type="transmembrane region" description="Helical" evidence="7">
    <location>
        <begin position="129"/>
        <end position="152"/>
    </location>
</feature>
<dbReference type="GO" id="GO:0005886">
    <property type="term" value="C:plasma membrane"/>
    <property type="evidence" value="ECO:0007669"/>
    <property type="project" value="UniProtKB-SubCell"/>
</dbReference>
<feature type="transmembrane region" description="Helical" evidence="7">
    <location>
        <begin position="158"/>
        <end position="175"/>
    </location>
</feature>
<feature type="domain" description="Major facilitator superfamily (MFS) profile" evidence="8">
    <location>
        <begin position="64"/>
        <end position="495"/>
    </location>
</feature>
<gene>
    <name evidence="9" type="ORF">BCR33DRAFT_711967</name>
</gene>
<dbReference type="OrthoDB" id="2147446at2759"/>
<protein>
    <submittedName>
        <fullName evidence="9">MFS general substrate transporter</fullName>
    </submittedName>
</protein>
<organism evidence="9 10">
    <name type="scientific">Rhizoclosmatium globosum</name>
    <dbReference type="NCBI Taxonomy" id="329046"/>
    <lineage>
        <taxon>Eukaryota</taxon>
        <taxon>Fungi</taxon>
        <taxon>Fungi incertae sedis</taxon>
        <taxon>Chytridiomycota</taxon>
        <taxon>Chytridiomycota incertae sedis</taxon>
        <taxon>Chytridiomycetes</taxon>
        <taxon>Chytridiales</taxon>
        <taxon>Chytriomycetaceae</taxon>
        <taxon>Rhizoclosmatium</taxon>
    </lineage>
</organism>
<dbReference type="STRING" id="329046.A0A1Y2D2A7"/>
<feature type="transmembrane region" description="Helical" evidence="7">
    <location>
        <begin position="282"/>
        <end position="301"/>
    </location>
</feature>
<feature type="transmembrane region" description="Helical" evidence="7">
    <location>
        <begin position="187"/>
        <end position="205"/>
    </location>
</feature>
<comment type="subcellular location">
    <subcellularLocation>
        <location evidence="1">Cell membrane</location>
        <topology evidence="1">Multi-pass membrane protein</topology>
    </subcellularLocation>
</comment>
<comment type="caution">
    <text evidence="9">The sequence shown here is derived from an EMBL/GenBank/DDBJ whole genome shotgun (WGS) entry which is preliminary data.</text>
</comment>
<keyword evidence="5 7" id="KW-1133">Transmembrane helix</keyword>
<evidence type="ECO:0000256" key="2">
    <source>
        <dbReference type="ARBA" id="ARBA00022448"/>
    </source>
</evidence>
<dbReference type="EMBL" id="MCGO01000003">
    <property type="protein sequence ID" value="ORY52705.1"/>
    <property type="molecule type" value="Genomic_DNA"/>
</dbReference>
<dbReference type="PRINTS" id="PR01036">
    <property type="entry name" value="TCRTETB"/>
</dbReference>
<keyword evidence="10" id="KW-1185">Reference proteome</keyword>
<dbReference type="AlphaFoldDB" id="A0A1Y2D2A7"/>
<proteinExistence type="predicted"/>
<keyword evidence="6 7" id="KW-0472">Membrane</keyword>
<dbReference type="PROSITE" id="PS50850">
    <property type="entry name" value="MFS"/>
    <property type="match status" value="1"/>
</dbReference>
<evidence type="ECO:0000256" key="6">
    <source>
        <dbReference type="ARBA" id="ARBA00023136"/>
    </source>
</evidence>
<keyword evidence="4 7" id="KW-0812">Transmembrane</keyword>